<organism evidence="2 3">
    <name type="scientific">Gossypium arboreum</name>
    <name type="common">Tree cotton</name>
    <name type="synonym">Gossypium nanking</name>
    <dbReference type="NCBI Taxonomy" id="29729"/>
    <lineage>
        <taxon>Eukaryota</taxon>
        <taxon>Viridiplantae</taxon>
        <taxon>Streptophyta</taxon>
        <taxon>Embryophyta</taxon>
        <taxon>Tracheophyta</taxon>
        <taxon>Spermatophyta</taxon>
        <taxon>Magnoliopsida</taxon>
        <taxon>eudicotyledons</taxon>
        <taxon>Gunneridae</taxon>
        <taxon>Pentapetalae</taxon>
        <taxon>rosids</taxon>
        <taxon>malvids</taxon>
        <taxon>Malvales</taxon>
        <taxon>Malvaceae</taxon>
        <taxon>Malvoideae</taxon>
        <taxon>Gossypium</taxon>
    </lineage>
</organism>
<dbReference type="PANTHER" id="PTHR47074:SF61">
    <property type="entry name" value="RNASE H TYPE-1 DOMAIN-CONTAINING PROTEIN"/>
    <property type="match status" value="1"/>
</dbReference>
<evidence type="ECO:0000313" key="2">
    <source>
        <dbReference type="EMBL" id="KAK5793134.1"/>
    </source>
</evidence>
<evidence type="ECO:0000259" key="1">
    <source>
        <dbReference type="Pfam" id="PF13456"/>
    </source>
</evidence>
<accession>A0ABR0NDS3</accession>
<proteinExistence type="predicted"/>
<dbReference type="InterPro" id="IPR036397">
    <property type="entry name" value="RNaseH_sf"/>
</dbReference>
<comment type="caution">
    <text evidence="2">The sequence shown here is derived from an EMBL/GenBank/DDBJ whole genome shotgun (WGS) entry which is preliminary data.</text>
</comment>
<evidence type="ECO:0000313" key="3">
    <source>
        <dbReference type="Proteomes" id="UP001358586"/>
    </source>
</evidence>
<protein>
    <recommendedName>
        <fullName evidence="1">RNase H type-1 domain-containing protein</fullName>
    </recommendedName>
</protein>
<feature type="domain" description="RNase H type-1" evidence="1">
    <location>
        <begin position="16"/>
        <end position="108"/>
    </location>
</feature>
<gene>
    <name evidence="2" type="ORF">PVK06_034270</name>
</gene>
<dbReference type="PANTHER" id="PTHR47074">
    <property type="entry name" value="BNAC02G40300D PROTEIN"/>
    <property type="match status" value="1"/>
</dbReference>
<keyword evidence="3" id="KW-1185">Reference proteome</keyword>
<name>A0ABR0NDS3_GOSAR</name>
<dbReference type="Pfam" id="PF13456">
    <property type="entry name" value="RVT_3"/>
    <property type="match status" value="1"/>
</dbReference>
<dbReference type="Proteomes" id="UP001358586">
    <property type="component" value="Chromosome 10"/>
</dbReference>
<sequence>MTENWRALEENYVKINFDAAYEKQQKKSCTGIVIRNLSGQVLKIKVHFNRHIPSKFAVEVLACVQAIQFWAELGFLRSDIKGNVMSVIKKIKSEEEDRLEIRAYIIDAK</sequence>
<reference evidence="2 3" key="1">
    <citation type="submission" date="2023-03" db="EMBL/GenBank/DDBJ databases">
        <title>WGS of Gossypium arboreum.</title>
        <authorList>
            <person name="Yu D."/>
        </authorList>
    </citation>
    <scope>NUCLEOTIDE SEQUENCE [LARGE SCALE GENOMIC DNA]</scope>
    <source>
        <tissue evidence="2">Leaf</tissue>
    </source>
</reference>
<dbReference type="InterPro" id="IPR052929">
    <property type="entry name" value="RNase_H-like_EbsB-rel"/>
</dbReference>
<dbReference type="Gene3D" id="3.30.420.10">
    <property type="entry name" value="Ribonuclease H-like superfamily/Ribonuclease H"/>
    <property type="match status" value="1"/>
</dbReference>
<dbReference type="InterPro" id="IPR002156">
    <property type="entry name" value="RNaseH_domain"/>
</dbReference>
<dbReference type="EMBL" id="JARKNE010000010">
    <property type="protein sequence ID" value="KAK5793134.1"/>
    <property type="molecule type" value="Genomic_DNA"/>
</dbReference>